<evidence type="ECO:0000313" key="3">
    <source>
        <dbReference type="WBParaSite" id="ECPE_0001033401-mRNA-1"/>
    </source>
</evidence>
<sequence>MLIQYDGDGVVAAYGSMPDVDCEHCVNACSHLTGTLSAEMTNSRSCPLHLRVLLLNLDLPAMSDRTPCAFNPVTVGQRLLARSVNPQVATTISSSSDCIPPCLQIYSSVSQLCGSEREQGISSCGCFASTPWPIGGVQISVCATSGALRLAWASPDAQIKVISCMFDTARSTPPYRTHHRTYPQGTSNRPQRQVTPFAFKTPLLTQNYCSRCYCWPARDIQPCHLYHSSSSDVDHLDPFVCLFRQKHPITVVANADHWPDNHKQSEVSSTRWIYGKCLLSNER</sequence>
<evidence type="ECO:0000313" key="1">
    <source>
        <dbReference type="EMBL" id="VDP86843.1"/>
    </source>
</evidence>
<dbReference type="EMBL" id="UZAN01048854">
    <property type="protein sequence ID" value="VDP86843.1"/>
    <property type="molecule type" value="Genomic_DNA"/>
</dbReference>
<dbReference type="AlphaFoldDB" id="A0A183ATL7"/>
<dbReference type="Proteomes" id="UP000272942">
    <property type="component" value="Unassembled WGS sequence"/>
</dbReference>
<gene>
    <name evidence="1" type="ORF">ECPE_LOCUS10302</name>
</gene>
<dbReference type="WBParaSite" id="ECPE_0001033401-mRNA-1">
    <property type="protein sequence ID" value="ECPE_0001033401-mRNA-1"/>
    <property type="gene ID" value="ECPE_0001033401"/>
</dbReference>
<keyword evidence="2" id="KW-1185">Reference proteome</keyword>
<reference evidence="3" key="1">
    <citation type="submission" date="2016-06" db="UniProtKB">
        <authorList>
            <consortium name="WormBaseParasite"/>
        </authorList>
    </citation>
    <scope>IDENTIFICATION</scope>
</reference>
<organism evidence="3">
    <name type="scientific">Echinostoma caproni</name>
    <dbReference type="NCBI Taxonomy" id="27848"/>
    <lineage>
        <taxon>Eukaryota</taxon>
        <taxon>Metazoa</taxon>
        <taxon>Spiralia</taxon>
        <taxon>Lophotrochozoa</taxon>
        <taxon>Platyhelminthes</taxon>
        <taxon>Trematoda</taxon>
        <taxon>Digenea</taxon>
        <taxon>Plagiorchiida</taxon>
        <taxon>Echinostomata</taxon>
        <taxon>Echinostomatoidea</taxon>
        <taxon>Echinostomatidae</taxon>
        <taxon>Echinostoma</taxon>
    </lineage>
</organism>
<name>A0A183ATL7_9TREM</name>
<evidence type="ECO:0000313" key="2">
    <source>
        <dbReference type="Proteomes" id="UP000272942"/>
    </source>
</evidence>
<dbReference type="OrthoDB" id="201362at2759"/>
<reference evidence="1 2" key="2">
    <citation type="submission" date="2018-11" db="EMBL/GenBank/DDBJ databases">
        <authorList>
            <consortium name="Pathogen Informatics"/>
        </authorList>
    </citation>
    <scope>NUCLEOTIDE SEQUENCE [LARGE SCALE GENOMIC DNA]</scope>
    <source>
        <strain evidence="1 2">Egypt</strain>
    </source>
</reference>
<proteinExistence type="predicted"/>
<accession>A0A183ATL7</accession>
<protein>
    <submittedName>
        <fullName evidence="1 3">Uncharacterized protein</fullName>
    </submittedName>
</protein>